<evidence type="ECO:0000259" key="16">
    <source>
        <dbReference type="PROSITE" id="PS50846"/>
    </source>
</evidence>
<feature type="transmembrane region" description="Helical" evidence="15">
    <location>
        <begin position="274"/>
        <end position="292"/>
    </location>
</feature>
<dbReference type="GO" id="GO:0055070">
    <property type="term" value="P:copper ion homeostasis"/>
    <property type="evidence" value="ECO:0007669"/>
    <property type="project" value="TreeGrafter"/>
</dbReference>
<dbReference type="AlphaFoldDB" id="A0A0Q9YPD6"/>
<dbReference type="EMBL" id="LKHV01000002">
    <property type="protein sequence ID" value="KRG19506.1"/>
    <property type="molecule type" value="Genomic_DNA"/>
</dbReference>
<dbReference type="InterPro" id="IPR021993">
    <property type="entry name" value="ATPase-cat-bd"/>
</dbReference>
<comment type="similarity">
    <text evidence="2 15">Belongs to the cation transport ATPase (P-type) (TC 3.A.3) family. Type IB subfamily.</text>
</comment>
<dbReference type="GO" id="GO:0043682">
    <property type="term" value="F:P-type divalent copper transporter activity"/>
    <property type="evidence" value="ECO:0007669"/>
    <property type="project" value="TreeGrafter"/>
</dbReference>
<dbReference type="NCBIfam" id="TIGR01494">
    <property type="entry name" value="ATPase_P-type"/>
    <property type="match status" value="1"/>
</dbReference>
<feature type="transmembrane region" description="Helical" evidence="15">
    <location>
        <begin position="246"/>
        <end position="268"/>
    </location>
</feature>
<dbReference type="GO" id="GO:0005507">
    <property type="term" value="F:copper ion binding"/>
    <property type="evidence" value="ECO:0007669"/>
    <property type="project" value="TreeGrafter"/>
</dbReference>
<dbReference type="SUPFAM" id="SSF56784">
    <property type="entry name" value="HAD-like"/>
    <property type="match status" value="1"/>
</dbReference>
<dbReference type="InterPro" id="IPR006121">
    <property type="entry name" value="HMA_dom"/>
</dbReference>
<dbReference type="SFLD" id="SFLDF00027">
    <property type="entry name" value="p-type_atpase"/>
    <property type="match status" value="1"/>
</dbReference>
<evidence type="ECO:0000256" key="9">
    <source>
        <dbReference type="ARBA" id="ARBA00022840"/>
    </source>
</evidence>
<evidence type="ECO:0000256" key="14">
    <source>
        <dbReference type="ARBA" id="ARBA00023136"/>
    </source>
</evidence>
<dbReference type="Pfam" id="PF00122">
    <property type="entry name" value="E1-E2_ATPase"/>
    <property type="match status" value="1"/>
</dbReference>
<dbReference type="Pfam" id="PF00702">
    <property type="entry name" value="Hydrolase"/>
    <property type="match status" value="1"/>
</dbReference>
<keyword evidence="8 15" id="KW-0547">Nucleotide-binding</keyword>
<evidence type="ECO:0000256" key="10">
    <source>
        <dbReference type="ARBA" id="ARBA00022842"/>
    </source>
</evidence>
<dbReference type="PANTHER" id="PTHR43520:SF5">
    <property type="entry name" value="CATION-TRANSPORTING P-TYPE ATPASE-RELATED"/>
    <property type="match status" value="1"/>
</dbReference>
<reference evidence="17" key="1">
    <citation type="submission" date="2015-09" db="EMBL/GenBank/DDBJ databases">
        <title>Draft Genome Sequences of Two Novel Amoeba-resistant Intranuclear Bacteria, Candidatus Berkiella cookevillensis and Candidatus Berkiella aquae.</title>
        <authorList>
            <person name="Mehari Y.T."/>
            <person name="Arivett B.A."/>
            <person name="Farone A.L."/>
            <person name="Gunderson J.H."/>
            <person name="Farone M.B."/>
        </authorList>
    </citation>
    <scope>NUCLEOTIDE SEQUENCE [LARGE SCALE GENOMIC DNA]</scope>
    <source>
        <strain evidence="17">CC99</strain>
    </source>
</reference>
<keyword evidence="7 15" id="KW-0479">Metal-binding</keyword>
<dbReference type="GO" id="GO:0005886">
    <property type="term" value="C:plasma membrane"/>
    <property type="evidence" value="ECO:0007669"/>
    <property type="project" value="UniProtKB-SubCell"/>
</dbReference>
<dbReference type="NCBIfam" id="TIGR01525">
    <property type="entry name" value="ATPase-IB_hvy"/>
    <property type="match status" value="1"/>
</dbReference>
<protein>
    <submittedName>
        <fullName evidence="18">Cadmium-translocating P-type ATPase</fullName>
    </submittedName>
    <submittedName>
        <fullName evidence="17">Putative copper-importing P-type ATPase A</fullName>
        <ecNumber evidence="17">3.6.3.54</ecNumber>
    </submittedName>
</protein>
<comment type="caution">
    <text evidence="17">The sequence shown here is derived from an EMBL/GenBank/DDBJ whole genome shotgun (WGS) entry which is preliminary data.</text>
</comment>
<dbReference type="Pfam" id="PF12156">
    <property type="entry name" value="ATPase-cat_bd"/>
    <property type="match status" value="1"/>
</dbReference>
<dbReference type="InterPro" id="IPR008250">
    <property type="entry name" value="ATPase_P-typ_transduc_dom_A_sf"/>
</dbReference>
<evidence type="ECO:0000313" key="17">
    <source>
        <dbReference type="EMBL" id="KRG19506.1"/>
    </source>
</evidence>
<dbReference type="PROSITE" id="PS50846">
    <property type="entry name" value="HMA_2"/>
    <property type="match status" value="1"/>
</dbReference>
<feature type="transmembrane region" description="Helical" evidence="15">
    <location>
        <begin position="177"/>
        <end position="201"/>
    </location>
</feature>
<dbReference type="EMBL" id="LKHV02000001">
    <property type="protein sequence ID" value="MCS5707503.1"/>
    <property type="molecule type" value="Genomic_DNA"/>
</dbReference>
<keyword evidence="17" id="KW-0378">Hydrolase</keyword>
<dbReference type="FunFam" id="3.30.70.100:FF:000005">
    <property type="entry name" value="Copper-exporting P-type ATPase A"/>
    <property type="match status" value="1"/>
</dbReference>
<dbReference type="CDD" id="cd02079">
    <property type="entry name" value="P-type_ATPase_HM"/>
    <property type="match status" value="1"/>
</dbReference>
<feature type="domain" description="HMA" evidence="16">
    <location>
        <begin position="93"/>
        <end position="159"/>
    </location>
</feature>
<dbReference type="InterPro" id="IPR044492">
    <property type="entry name" value="P_typ_ATPase_HD_dom"/>
</dbReference>
<feature type="transmembrane region" description="Helical" evidence="15">
    <location>
        <begin position="759"/>
        <end position="778"/>
    </location>
</feature>
<dbReference type="InterPro" id="IPR027256">
    <property type="entry name" value="P-typ_ATPase_IB"/>
</dbReference>
<reference evidence="18" key="3">
    <citation type="submission" date="2021-06" db="EMBL/GenBank/DDBJ databases">
        <title>Genomic Description and Analysis of Intracellular Bacteria, Candidatus Berkiella cookevillensis and Candidatus Berkiella aquae.</title>
        <authorList>
            <person name="Kidane D.T."/>
            <person name="Mehari Y.T."/>
            <person name="Rice F.C."/>
            <person name="Arivett B.A."/>
            <person name="Farone A.L."/>
            <person name="Berk S.G."/>
            <person name="Farone M.B."/>
        </authorList>
    </citation>
    <scope>NUCLEOTIDE SEQUENCE</scope>
    <source>
        <strain evidence="18">CC99</strain>
    </source>
</reference>
<evidence type="ECO:0000313" key="19">
    <source>
        <dbReference type="Proteomes" id="UP000051494"/>
    </source>
</evidence>
<feature type="transmembrane region" description="Helical" evidence="15">
    <location>
        <begin position="456"/>
        <end position="481"/>
    </location>
</feature>
<keyword evidence="3" id="KW-0813">Transport</keyword>
<feature type="transmembrane region" description="Helical" evidence="15">
    <location>
        <begin position="425"/>
        <end position="444"/>
    </location>
</feature>
<keyword evidence="6 15" id="KW-0812">Transmembrane</keyword>
<dbReference type="InterPro" id="IPR036163">
    <property type="entry name" value="HMA_dom_sf"/>
</dbReference>
<evidence type="ECO:0000256" key="2">
    <source>
        <dbReference type="ARBA" id="ARBA00006024"/>
    </source>
</evidence>
<keyword evidence="13" id="KW-0406">Ion transport</keyword>
<dbReference type="InterPro" id="IPR036412">
    <property type="entry name" value="HAD-like_sf"/>
</dbReference>
<dbReference type="PANTHER" id="PTHR43520">
    <property type="entry name" value="ATP7, ISOFORM B"/>
    <property type="match status" value="1"/>
</dbReference>
<keyword evidence="12 15" id="KW-1133">Transmembrane helix</keyword>
<dbReference type="Gene3D" id="2.70.150.10">
    <property type="entry name" value="Calcium-transporting ATPase, cytoplasmic transduction domain A"/>
    <property type="match status" value="1"/>
</dbReference>
<dbReference type="Gene3D" id="3.40.50.1000">
    <property type="entry name" value="HAD superfamily/HAD-like"/>
    <property type="match status" value="1"/>
</dbReference>
<evidence type="ECO:0000256" key="11">
    <source>
        <dbReference type="ARBA" id="ARBA00022967"/>
    </source>
</evidence>
<keyword evidence="11" id="KW-1278">Translocase</keyword>
<dbReference type="SFLD" id="SFLDS00003">
    <property type="entry name" value="Haloacid_Dehalogenase"/>
    <property type="match status" value="1"/>
</dbReference>
<evidence type="ECO:0000256" key="6">
    <source>
        <dbReference type="ARBA" id="ARBA00022692"/>
    </source>
</evidence>
<dbReference type="RefSeq" id="WP_057623360.1">
    <property type="nucleotide sequence ID" value="NZ_LKHV02000001.1"/>
</dbReference>
<evidence type="ECO:0000256" key="1">
    <source>
        <dbReference type="ARBA" id="ARBA00004651"/>
    </source>
</evidence>
<keyword evidence="14 15" id="KW-0472">Membrane</keyword>
<dbReference type="SUPFAM" id="SSF81665">
    <property type="entry name" value="Calcium ATPase, transmembrane domain M"/>
    <property type="match status" value="1"/>
</dbReference>
<dbReference type="SUPFAM" id="SSF55008">
    <property type="entry name" value="HMA, heavy metal-associated domain"/>
    <property type="match status" value="1"/>
</dbReference>
<sequence>MTQQCYHCDQLIPNDFQCSLYLQGAERFFCCYGCHAVTQTLLDFNLSDYYRYRDSPNPKAEQLPEDFLQDLARYDQPAYQQQIAVSHPEDNSHEILLMIQGIHCAACIWLIEKRLSQIAGIKKISVNLTTQRAIIIWQESEIKLSKIIEIIYRLGYQALPDLQIEQNKISRQEKKQALIRVGLSGLMMMQVMMFSIALYLGGWSGIDKAHEQFIRWCSLFLTIPVLFIAGRPFFTSAARAIRNRYLNMDVPIVAALVLSFIASIWMTVQDGKEVYYDSICMFIFFLSVSKYLEITARYKLSAPFMYQALMPLTATICHEMSESLISTANIKVGDILLVKPAEVIPADGVIVQGDTTVSESMMTGESFPKAKCVGDAVLCGTHNIDQVFKMRVTEIGTQTLLAEILRLVEKASLYKPQIIETTHKIAGYFVGAVLLIAAFTAWFWSQVSWEESFRNVISVLVITCPCALSLAVPTVVTCATYEFMRNGLLIIKNHVLEGMNQITDLVFDKTGTLTLGLLEVIDYQLLNTDTIHDPKALAYLLEKHSEHPIGCAITAYCKPYASQMAVSDLKIHINQGIEALIDGQKFRIGKKSFVSALFAKGRDEAQIQDLKKSCYIGNESGFLACFTLIDPLRPHAKELVAYCQQRGITTHILSGDPSLEPVEIKEQLGIDFVKHNVTPDEKVAYLENLYAQSKKVLMIGDGINDAPVLKSAHVSIAVHSGTALAKTSADAVLLSNALKDIVQGFEVAAKARRLMIQNLTWAVVYNVVALPMAIMGWIEPYQAALGMSASSLVVIFNSLRLAQKARH</sequence>
<dbReference type="InterPro" id="IPR001757">
    <property type="entry name" value="P_typ_ATPase"/>
</dbReference>
<dbReference type="NCBIfam" id="TIGR01511">
    <property type="entry name" value="ATPase-IB1_Cu"/>
    <property type="match status" value="1"/>
</dbReference>
<evidence type="ECO:0000256" key="4">
    <source>
        <dbReference type="ARBA" id="ARBA00022475"/>
    </source>
</evidence>
<dbReference type="InterPro" id="IPR023299">
    <property type="entry name" value="ATPase_P-typ_cyto_dom_N"/>
</dbReference>
<evidence type="ECO:0000256" key="5">
    <source>
        <dbReference type="ARBA" id="ARBA00022553"/>
    </source>
</evidence>
<dbReference type="Proteomes" id="UP000051494">
    <property type="component" value="Unassembled WGS sequence"/>
</dbReference>
<keyword evidence="9 15" id="KW-0067">ATP-binding</keyword>
<dbReference type="CDD" id="cd00371">
    <property type="entry name" value="HMA"/>
    <property type="match status" value="1"/>
</dbReference>
<dbReference type="InterPro" id="IPR018303">
    <property type="entry name" value="ATPase_P-typ_P_site"/>
</dbReference>
<proteinExistence type="inferred from homology"/>
<keyword evidence="5" id="KW-0597">Phosphoprotein</keyword>
<comment type="subcellular location">
    <subcellularLocation>
        <location evidence="1">Cell membrane</location>
        <topology evidence="1">Multi-pass membrane protein</topology>
    </subcellularLocation>
</comment>
<reference evidence="18" key="2">
    <citation type="journal article" date="2016" name="Genome Announc.">
        <title>Draft Genome Sequences of Two Novel Amoeba-Resistant Intranuclear Bacteria, 'Candidatus Berkiella cookevillensis' and 'Candidatus Berkiella aquae'.</title>
        <authorList>
            <person name="Mehari Y.T."/>
            <person name="Arivett B.A."/>
            <person name="Farone A.L."/>
            <person name="Gunderson J.H."/>
            <person name="Farone M.B."/>
        </authorList>
    </citation>
    <scope>NUCLEOTIDE SEQUENCE</scope>
    <source>
        <strain evidence="18">CC99</strain>
    </source>
</reference>
<evidence type="ECO:0000256" key="7">
    <source>
        <dbReference type="ARBA" id="ARBA00022723"/>
    </source>
</evidence>
<dbReference type="Gene3D" id="3.40.1110.10">
    <property type="entry name" value="Calcium-transporting ATPase, cytoplasmic domain N"/>
    <property type="match status" value="1"/>
</dbReference>
<evidence type="ECO:0000256" key="12">
    <source>
        <dbReference type="ARBA" id="ARBA00022989"/>
    </source>
</evidence>
<feature type="transmembrane region" description="Helical" evidence="15">
    <location>
        <begin position="213"/>
        <end position="234"/>
    </location>
</feature>
<keyword evidence="10" id="KW-0460">Magnesium</keyword>
<keyword evidence="19" id="KW-1185">Reference proteome</keyword>
<name>A0A0Q9YPD6_9GAMM</name>
<evidence type="ECO:0000256" key="8">
    <source>
        <dbReference type="ARBA" id="ARBA00022741"/>
    </source>
</evidence>
<dbReference type="GO" id="GO:0016887">
    <property type="term" value="F:ATP hydrolysis activity"/>
    <property type="evidence" value="ECO:0007669"/>
    <property type="project" value="InterPro"/>
</dbReference>
<dbReference type="OrthoDB" id="9814270at2"/>
<dbReference type="SUPFAM" id="SSF81653">
    <property type="entry name" value="Calcium ATPase, transduction domain A"/>
    <property type="match status" value="1"/>
</dbReference>
<feature type="transmembrane region" description="Helical" evidence="15">
    <location>
        <begin position="784"/>
        <end position="802"/>
    </location>
</feature>
<dbReference type="PATRIC" id="fig|1590042.3.peg.536"/>
<evidence type="ECO:0000256" key="13">
    <source>
        <dbReference type="ARBA" id="ARBA00023065"/>
    </source>
</evidence>
<dbReference type="PRINTS" id="PR00119">
    <property type="entry name" value="CATATPASE"/>
</dbReference>
<dbReference type="InterPro" id="IPR023298">
    <property type="entry name" value="ATPase_P-typ_TM_dom_sf"/>
</dbReference>
<dbReference type="InterPro" id="IPR023214">
    <property type="entry name" value="HAD_sf"/>
</dbReference>
<dbReference type="Pfam" id="PF00403">
    <property type="entry name" value="HMA"/>
    <property type="match status" value="1"/>
</dbReference>
<dbReference type="Gene3D" id="3.30.70.100">
    <property type="match status" value="1"/>
</dbReference>
<dbReference type="STRING" id="437022.CC99x_00518"/>
<evidence type="ECO:0000256" key="15">
    <source>
        <dbReference type="RuleBase" id="RU362081"/>
    </source>
</evidence>
<dbReference type="InterPro" id="IPR059000">
    <property type="entry name" value="ATPase_P-type_domA"/>
</dbReference>
<dbReference type="PROSITE" id="PS01047">
    <property type="entry name" value="HMA_1"/>
    <property type="match status" value="1"/>
</dbReference>
<dbReference type="NCBIfam" id="TIGR01512">
    <property type="entry name" value="ATPase-IB2_Cd"/>
    <property type="match status" value="1"/>
</dbReference>
<evidence type="ECO:0000256" key="3">
    <source>
        <dbReference type="ARBA" id="ARBA00022448"/>
    </source>
</evidence>
<gene>
    <name evidence="17" type="primary">copA_1</name>
    <name evidence="18" type="synonym">cadA</name>
    <name evidence="18" type="ORF">CC99x_001150</name>
    <name evidence="17" type="ORF">CC99x_00518</name>
</gene>
<keyword evidence="4 15" id="KW-1003">Cell membrane</keyword>
<dbReference type="SFLD" id="SFLDG00002">
    <property type="entry name" value="C1.7:_P-type_atpase_like"/>
    <property type="match status" value="1"/>
</dbReference>
<organism evidence="17">
    <name type="scientific">Candidatus Berkiella cookevillensis</name>
    <dbReference type="NCBI Taxonomy" id="437022"/>
    <lineage>
        <taxon>Bacteria</taxon>
        <taxon>Pseudomonadati</taxon>
        <taxon>Pseudomonadota</taxon>
        <taxon>Gammaproteobacteria</taxon>
        <taxon>Candidatus Berkiellales</taxon>
        <taxon>Candidatus Berkiellaceae</taxon>
        <taxon>Candidatus Berkiella</taxon>
    </lineage>
</organism>
<dbReference type="InterPro" id="IPR017969">
    <property type="entry name" value="Heavy-metal-associated_CS"/>
</dbReference>
<dbReference type="EC" id="3.6.3.54" evidence="17"/>
<evidence type="ECO:0000313" key="18">
    <source>
        <dbReference type="EMBL" id="MCS5707503.1"/>
    </source>
</evidence>
<accession>A0A0Q9YPD6</accession>
<dbReference type="PROSITE" id="PS00154">
    <property type="entry name" value="ATPASE_E1_E2"/>
    <property type="match status" value="1"/>
</dbReference>
<dbReference type="GO" id="GO:0005524">
    <property type="term" value="F:ATP binding"/>
    <property type="evidence" value="ECO:0007669"/>
    <property type="project" value="UniProtKB-UniRule"/>
</dbReference>